<reference evidence="3" key="1">
    <citation type="journal article" date="2020" name="Appl. Environ. Microbiol.">
        <title>Medium-Chain Fatty Acid Synthesis by 'Candidatus Weimeria bifida' gen. nov., sp. nov., and 'Candidatus Pseudoramibacter fermentans' sp. nov.</title>
        <authorList>
            <person name="Scarborough M.J."/>
            <person name="Myers K.S."/>
            <person name="Donohue T.J."/>
            <person name="Noguera D.R."/>
        </authorList>
    </citation>
    <scope>NUCLEOTIDE SEQUENCE</scope>
    <source>
        <strain evidence="3">LCO1.1</strain>
    </source>
</reference>
<feature type="transmembrane region" description="Helical" evidence="2">
    <location>
        <begin position="114"/>
        <end position="134"/>
    </location>
</feature>
<organism evidence="3 4">
    <name type="scientific">Candidatus Weimeria bifida</name>
    <dbReference type="NCBI Taxonomy" id="2599074"/>
    <lineage>
        <taxon>Bacteria</taxon>
        <taxon>Bacillati</taxon>
        <taxon>Bacillota</taxon>
        <taxon>Clostridia</taxon>
        <taxon>Lachnospirales</taxon>
        <taxon>Lachnospiraceae</taxon>
        <taxon>Candidatus Weimeria</taxon>
    </lineage>
</organism>
<dbReference type="EMBL" id="VOGC01000002">
    <property type="protein sequence ID" value="MQN00552.1"/>
    <property type="molecule type" value="Genomic_DNA"/>
</dbReference>
<keyword evidence="2" id="KW-1133">Transmembrane helix</keyword>
<feature type="region of interest" description="Disordered" evidence="1">
    <location>
        <begin position="166"/>
        <end position="196"/>
    </location>
</feature>
<gene>
    <name evidence="3" type="ORF">FRC54_00920</name>
</gene>
<evidence type="ECO:0000256" key="1">
    <source>
        <dbReference type="SAM" id="MobiDB-lite"/>
    </source>
</evidence>
<protein>
    <submittedName>
        <fullName evidence="3">Uncharacterized protein</fullName>
    </submittedName>
</protein>
<dbReference type="Proteomes" id="UP000460257">
    <property type="component" value="Unassembled WGS sequence"/>
</dbReference>
<evidence type="ECO:0000313" key="4">
    <source>
        <dbReference type="Proteomes" id="UP000460257"/>
    </source>
</evidence>
<keyword evidence="2" id="KW-0472">Membrane</keyword>
<dbReference type="AlphaFoldDB" id="A0A6N7IXR2"/>
<accession>A0A6N7IXR2</accession>
<name>A0A6N7IXR2_9FIRM</name>
<keyword evidence="2" id="KW-0812">Transmembrane</keyword>
<feature type="compositionally biased region" description="Basic and acidic residues" evidence="1">
    <location>
        <begin position="178"/>
        <end position="196"/>
    </location>
</feature>
<sequence length="196" mass="22205">MPEIDKSKAGGFEFSDEALAEKARKELNAISYLRGEMQNMNSAGKLAALKGLISKQVFDTEVGYSFLKELQNELLADDSIDNAQIPLIPVVDSGKVRDTEIQVQKLKWQRKFHILLPFTLVLAGCVVFMFIVAATSNNLTILDYKDKLENKYAAWDESLTKREQEVKEKEEKILEDEQNLKRGKTDNGSKEDTDSR</sequence>
<keyword evidence="4" id="KW-1185">Reference proteome</keyword>
<proteinExistence type="predicted"/>
<evidence type="ECO:0000313" key="3">
    <source>
        <dbReference type="EMBL" id="MQN00552.1"/>
    </source>
</evidence>
<comment type="caution">
    <text evidence="3">The sequence shown here is derived from an EMBL/GenBank/DDBJ whole genome shotgun (WGS) entry which is preliminary data.</text>
</comment>
<evidence type="ECO:0000256" key="2">
    <source>
        <dbReference type="SAM" id="Phobius"/>
    </source>
</evidence>